<evidence type="ECO:0000256" key="2">
    <source>
        <dbReference type="ARBA" id="ARBA00022741"/>
    </source>
</evidence>
<evidence type="ECO:0000256" key="5">
    <source>
        <dbReference type="NCBIfam" id="TIGR00065"/>
    </source>
</evidence>
<keyword evidence="4" id="KW-0963">Cytoplasm</keyword>
<dbReference type="Proteomes" id="UP000008834">
    <property type="component" value="Chromosome"/>
</dbReference>
<evidence type="ECO:0000313" key="9">
    <source>
        <dbReference type="EMBL" id="AAX16816.1"/>
    </source>
</evidence>
<dbReference type="InterPro" id="IPR018316">
    <property type="entry name" value="Tubulin/FtsZ_2-layer-sand-dom"/>
</dbReference>
<dbReference type="NCBIfam" id="TIGR00065">
    <property type="entry name" value="ftsZ"/>
    <property type="match status" value="1"/>
</dbReference>
<dbReference type="PROSITE" id="PS01134">
    <property type="entry name" value="FTSZ_1"/>
    <property type="match status" value="1"/>
</dbReference>
<dbReference type="SMART" id="SM00864">
    <property type="entry name" value="Tubulin"/>
    <property type="match status" value="1"/>
</dbReference>
<dbReference type="Gene3D" id="3.30.1330.20">
    <property type="entry name" value="Tubulin/FtsZ, C-terminal domain"/>
    <property type="match status" value="1"/>
</dbReference>
<comment type="subcellular location">
    <subcellularLocation>
        <location evidence="4">Cytoplasm</location>
    </subcellularLocation>
    <text evidence="4">Assembles at midcell at the inner surface of the cytoplasmic membrane.</text>
</comment>
<dbReference type="GO" id="GO:0051258">
    <property type="term" value="P:protein polymerization"/>
    <property type="evidence" value="ECO:0007669"/>
    <property type="project" value="UniProtKB-UniRule"/>
</dbReference>
<sequence length="413" mass="43608">MVFEGVVLTSHGGSLMKDYNIIDSHSKRFDSATNPTVLKVIGAGGGGSNAVNRMIEYGVRDVEFIVANTDLQALQTSIAPIKIALGAKVTAGLGAGGRPEIGQAAAEEDIDIIKNHLAGADMVFITAGMGGGTGTGAAPVIAQVAKELGILTVGVVTKPFKFEGPKKMRLAEQGINNLRKSVDTLIIIPNQKLLTVVDKRTTIKDAFKRADDVLRMGVQGIAGLIIEHGEVNIDFADVKSIMQGQGDALMGIGYGKGENRAVDAATSAISNPLLEEVRIEGSKGLLVNITGGEDFSLLELEEIMGIITASVDDEATVIYGHAINSNLDDEIYVTVVATGFSSKKQKDLSVAVENNTLSSKEFDSLMSGSQDASGGVYGANDNFIAKSKNVNYFEDDIDVPTFLRNLNKKNSDN</sequence>
<feature type="binding site" evidence="4">
    <location>
        <position position="167"/>
    </location>
    <ligand>
        <name>GTP</name>
        <dbReference type="ChEBI" id="CHEBI:37565"/>
    </ligand>
</feature>
<keyword evidence="4 6" id="KW-0717">Septation</keyword>
<dbReference type="SMART" id="SM00865">
    <property type="entry name" value="Tubulin_C"/>
    <property type="match status" value="1"/>
</dbReference>
<evidence type="ECO:0000313" key="10">
    <source>
        <dbReference type="Proteomes" id="UP000008834"/>
    </source>
</evidence>
<evidence type="ECO:0000256" key="1">
    <source>
        <dbReference type="ARBA" id="ARBA00009690"/>
    </source>
</evidence>
<dbReference type="AlphaFoldDB" id="A0AA34WD92"/>
<dbReference type="FunFam" id="3.40.50.1440:FF:000001">
    <property type="entry name" value="Cell division protein FtsZ"/>
    <property type="match status" value="1"/>
</dbReference>
<gene>
    <name evidence="4" type="primary">ftsZ</name>
    <name evidence="9" type="ordered locus">BH0299</name>
</gene>
<feature type="binding site" evidence="4">
    <location>
        <begin position="45"/>
        <end position="49"/>
    </location>
    <ligand>
        <name>GTP</name>
        <dbReference type="ChEBI" id="CHEBI:37565"/>
    </ligand>
</feature>
<feature type="domain" description="Tubulin/FtsZ GTPase" evidence="7">
    <location>
        <begin position="37"/>
        <end position="229"/>
    </location>
</feature>
<dbReference type="InterPro" id="IPR003008">
    <property type="entry name" value="Tubulin_FtsZ_GTPase"/>
</dbReference>
<evidence type="ECO:0000259" key="8">
    <source>
        <dbReference type="SMART" id="SM00865"/>
    </source>
</evidence>
<keyword evidence="4 6" id="KW-0132">Cell division</keyword>
<dbReference type="PANTHER" id="PTHR30314">
    <property type="entry name" value="CELL DIVISION PROTEIN FTSZ-RELATED"/>
    <property type="match status" value="1"/>
</dbReference>
<feature type="domain" description="Tubulin/FtsZ 2-layer sandwich" evidence="8">
    <location>
        <begin position="231"/>
        <end position="349"/>
    </location>
</feature>
<name>A0AA34WD92_BORHD</name>
<feature type="binding site" evidence="4">
    <location>
        <position position="163"/>
    </location>
    <ligand>
        <name>GTP</name>
        <dbReference type="ChEBI" id="CHEBI:37565"/>
    </ligand>
</feature>
<feature type="binding site" evidence="4">
    <location>
        <begin position="132"/>
        <end position="134"/>
    </location>
    <ligand>
        <name>GTP</name>
        <dbReference type="ChEBI" id="CHEBI:37565"/>
    </ligand>
</feature>
<accession>A0AA34WD92</accession>
<dbReference type="GO" id="GO:0005737">
    <property type="term" value="C:cytoplasm"/>
    <property type="evidence" value="ECO:0007669"/>
    <property type="project" value="UniProtKB-SubCell"/>
</dbReference>
<dbReference type="CDD" id="cd02201">
    <property type="entry name" value="FtsZ_type1"/>
    <property type="match status" value="1"/>
</dbReference>
<dbReference type="InterPro" id="IPR000158">
    <property type="entry name" value="Cell_div_FtsZ"/>
</dbReference>
<keyword evidence="4 6" id="KW-0131">Cell cycle</keyword>
<keyword evidence="3 4" id="KW-0342">GTP-binding</keyword>
<dbReference type="Pfam" id="PF12327">
    <property type="entry name" value="FtsZ_C"/>
    <property type="match status" value="1"/>
</dbReference>
<dbReference type="GO" id="GO:0000917">
    <property type="term" value="P:division septum assembly"/>
    <property type="evidence" value="ECO:0007669"/>
    <property type="project" value="UniProtKB-KW"/>
</dbReference>
<feature type="binding site" evidence="4">
    <location>
        <position position="211"/>
    </location>
    <ligand>
        <name>GTP</name>
        <dbReference type="ChEBI" id="CHEBI:37565"/>
    </ligand>
</feature>
<dbReference type="HAMAP" id="MF_00909">
    <property type="entry name" value="FtsZ"/>
    <property type="match status" value="1"/>
</dbReference>
<dbReference type="GO" id="GO:0003924">
    <property type="term" value="F:GTPase activity"/>
    <property type="evidence" value="ECO:0007669"/>
    <property type="project" value="UniProtKB-UniRule"/>
</dbReference>
<dbReference type="Gene3D" id="3.40.50.1440">
    <property type="entry name" value="Tubulin/FtsZ, GTPase domain"/>
    <property type="match status" value="1"/>
</dbReference>
<comment type="function">
    <text evidence="4 6">Essential cell division protein that forms a contractile ring structure (Z ring) at the future cell division site. The regulation of the ring assembly controls the timing and the location of cell division. One of the functions of the FtsZ ring is to recruit other cell division proteins to the septum to produce a new cell wall between the dividing cells. Binds GTP and shows GTPase activity.</text>
</comment>
<dbReference type="SUPFAM" id="SSF52490">
    <property type="entry name" value="Tubulin nucleotide-binding domain-like"/>
    <property type="match status" value="1"/>
</dbReference>
<keyword evidence="2 4" id="KW-0547">Nucleotide-binding</keyword>
<evidence type="ECO:0000256" key="3">
    <source>
        <dbReference type="ARBA" id="ARBA00023134"/>
    </source>
</evidence>
<reference evidence="10" key="1">
    <citation type="submission" date="2004-12" db="EMBL/GenBank/DDBJ databases">
        <title>The genome sequence of Borrelia hermsii and Borrelia turicatae: comparative analysis of two agents of endemic N. America relapsing fever.</title>
        <authorList>
            <person name="Porcella S.F."/>
            <person name="Raffel S.J."/>
            <person name="Schrumpf M.E."/>
            <person name="Montgomery B."/>
            <person name="Smith T."/>
            <person name="Schwan T.G."/>
        </authorList>
    </citation>
    <scope>NUCLEOTIDE SEQUENCE [LARGE SCALE GENOMIC DNA]</scope>
    <source>
        <strain evidence="10">HS1 / DAH</strain>
    </source>
</reference>
<evidence type="ECO:0000256" key="4">
    <source>
        <dbReference type="HAMAP-Rule" id="MF_00909"/>
    </source>
</evidence>
<dbReference type="InterPro" id="IPR020805">
    <property type="entry name" value="Cell_div_FtsZ_CS"/>
</dbReference>
<dbReference type="InterPro" id="IPR037103">
    <property type="entry name" value="Tubulin/FtsZ-like_C"/>
</dbReference>
<dbReference type="PANTHER" id="PTHR30314:SF3">
    <property type="entry name" value="MITOCHONDRIAL DIVISION PROTEIN FSZA"/>
    <property type="match status" value="1"/>
</dbReference>
<proteinExistence type="inferred from homology"/>
<dbReference type="PRINTS" id="PR00423">
    <property type="entry name" value="CELLDVISFTSZ"/>
</dbReference>
<protein>
    <recommendedName>
        <fullName evidence="4 5">Cell division protein FtsZ</fullName>
    </recommendedName>
</protein>
<evidence type="ECO:0000256" key="6">
    <source>
        <dbReference type="RuleBase" id="RU000631"/>
    </source>
</evidence>
<dbReference type="PROSITE" id="PS01135">
    <property type="entry name" value="FTSZ_2"/>
    <property type="match status" value="1"/>
</dbReference>
<dbReference type="InterPro" id="IPR008280">
    <property type="entry name" value="Tub_FtsZ_C"/>
</dbReference>
<dbReference type="KEGG" id="bhr:BH0299"/>
<dbReference type="GO" id="GO:0043093">
    <property type="term" value="P:FtsZ-dependent cytokinesis"/>
    <property type="evidence" value="ECO:0007669"/>
    <property type="project" value="UniProtKB-UniRule"/>
</dbReference>
<dbReference type="EMBL" id="CP000048">
    <property type="protein sequence ID" value="AAX16816.1"/>
    <property type="molecule type" value="Genomic_DNA"/>
</dbReference>
<dbReference type="InterPro" id="IPR036525">
    <property type="entry name" value="Tubulin/FtsZ_GTPase_sf"/>
</dbReference>
<dbReference type="InterPro" id="IPR024757">
    <property type="entry name" value="FtsZ_C"/>
</dbReference>
<comment type="subunit">
    <text evidence="4">Homodimer. Polymerizes to form a dynamic ring structure in a strictly GTP-dependent manner. Interacts directly with several other division proteins.</text>
</comment>
<dbReference type="InterPro" id="IPR045061">
    <property type="entry name" value="FtsZ/CetZ"/>
</dbReference>
<organism evidence="9 10">
    <name type="scientific">Borrelia hermsii (strain HS1 / DAH)</name>
    <dbReference type="NCBI Taxonomy" id="314723"/>
    <lineage>
        <taxon>Bacteria</taxon>
        <taxon>Pseudomonadati</taxon>
        <taxon>Spirochaetota</taxon>
        <taxon>Spirochaetia</taxon>
        <taxon>Spirochaetales</taxon>
        <taxon>Borreliaceae</taxon>
        <taxon>Borrelia</taxon>
    </lineage>
</organism>
<dbReference type="GO" id="GO:0005525">
    <property type="term" value="F:GTP binding"/>
    <property type="evidence" value="ECO:0007669"/>
    <property type="project" value="UniProtKB-UniRule"/>
</dbReference>
<dbReference type="SUPFAM" id="SSF55307">
    <property type="entry name" value="Tubulin C-terminal domain-like"/>
    <property type="match status" value="1"/>
</dbReference>
<comment type="similarity">
    <text evidence="1 4 6">Belongs to the FtsZ family.</text>
</comment>
<evidence type="ECO:0000259" key="7">
    <source>
        <dbReference type="SMART" id="SM00864"/>
    </source>
</evidence>
<dbReference type="Pfam" id="PF00091">
    <property type="entry name" value="Tubulin"/>
    <property type="match status" value="1"/>
</dbReference>
<dbReference type="GO" id="GO:0032153">
    <property type="term" value="C:cell division site"/>
    <property type="evidence" value="ECO:0007669"/>
    <property type="project" value="UniProtKB-UniRule"/>
</dbReference>